<evidence type="ECO:0000313" key="17">
    <source>
        <dbReference type="Proteomes" id="UP000655225"/>
    </source>
</evidence>
<feature type="region of interest" description="Disordered" evidence="14">
    <location>
        <begin position="126"/>
        <end position="147"/>
    </location>
</feature>
<comment type="subcellular location">
    <subcellularLocation>
        <location evidence="2">Mitochondrion</location>
    </subcellularLocation>
    <subcellularLocation>
        <location evidence="1">Nucleus</location>
    </subcellularLocation>
</comment>
<evidence type="ECO:0000259" key="15">
    <source>
        <dbReference type="Pfam" id="PF13891"/>
    </source>
</evidence>
<dbReference type="GO" id="GO:0005739">
    <property type="term" value="C:mitochondrion"/>
    <property type="evidence" value="ECO:0007669"/>
    <property type="project" value="UniProtKB-SubCell"/>
</dbReference>
<comment type="function">
    <text evidence="12">Non-catalytic component of the NSL histone acetyltransferase complex, a multiprotein complex that mediates histone H4 acetylation at 'Lys-5'- and 'Lys-8' (H4K5ac and H4K8ac) at transcription start sites and promotes transcription initiation. Required for NSL complex stability and for transcription of intraciliary transport genes in both ciliated and non-ciliated cells by regulating histone H4 acetylation at 'Lys-5'- and 'Lys-12' (H4K5ac and H4K12ac). This is necessary for cilium assembly in ciliated cells and for organization of the microtubule cytoskeleton in non-ciliated cells. Required within the NSL complex to maintain nuclear architecture stability by promoting KAT8-mediated acetylation of lamin LMNA.</text>
</comment>
<comment type="caution">
    <text evidence="16">The sequence shown here is derived from an EMBL/GenBank/DDBJ whole genome shotgun (WGS) entry which is preliminary data.</text>
</comment>
<evidence type="ECO:0000256" key="5">
    <source>
        <dbReference type="ARBA" id="ARBA00022553"/>
    </source>
</evidence>
<feature type="region of interest" description="Disordered" evidence="14">
    <location>
        <begin position="1"/>
        <end position="48"/>
    </location>
</feature>
<keyword evidence="8" id="KW-0496">Mitochondrion</keyword>
<keyword evidence="4" id="KW-1017">Isopeptide bond</keyword>
<evidence type="ECO:0000256" key="3">
    <source>
        <dbReference type="ARBA" id="ARBA00015508"/>
    </source>
</evidence>
<dbReference type="InterPro" id="IPR025927">
    <property type="entry name" value="Znf_KANL2-like"/>
</dbReference>
<dbReference type="Proteomes" id="UP000655225">
    <property type="component" value="Unassembled WGS sequence"/>
</dbReference>
<evidence type="ECO:0000256" key="12">
    <source>
        <dbReference type="ARBA" id="ARBA00093359"/>
    </source>
</evidence>
<dbReference type="GO" id="GO:0044545">
    <property type="term" value="C:NSL complex"/>
    <property type="evidence" value="ECO:0007669"/>
    <property type="project" value="TreeGrafter"/>
</dbReference>
<sequence>MAPANKHFPTTSKLPKRDSPFPLRNPSTSNDTEEKNPNPNPNHKSFHLGESDTAEKVSVAMGGSEEDSLLSKSEFLTRQELIRRRSRLVKQLTKCYKNHYWALMEELKVQHRDYYWKYGTSPFEKEEETENGVVEGSGENNDSSNNNGNRLGLGLGLGFGDNRNVNNRCAFAGCKSKAMALAKFCHSHILSDTKQKLYTACTYFLKSLNTGPVYCGKPILRSTVPSLCTVHFQKGQKHVTLALKKAGLNISSSSKVAPKFHVIIAESVRQIQAKRRAARRATVKNIVVKEEITG</sequence>
<keyword evidence="9" id="KW-0539">Nucleus</keyword>
<evidence type="ECO:0000256" key="9">
    <source>
        <dbReference type="ARBA" id="ARBA00023242"/>
    </source>
</evidence>
<dbReference type="EMBL" id="JABCRI010000014">
    <property type="protein sequence ID" value="KAF8393904.1"/>
    <property type="molecule type" value="Genomic_DNA"/>
</dbReference>
<protein>
    <recommendedName>
        <fullName evidence="3">KAT8 regulatory NSL complex subunit 2</fullName>
    </recommendedName>
    <alternativeName>
        <fullName evidence="11">NSL complex protein NSL2</fullName>
    </alternativeName>
    <alternativeName>
        <fullName evidence="10">Non-specific lethal 2 homolog</fullName>
    </alternativeName>
</protein>
<keyword evidence="7" id="KW-0156">Chromatin regulator</keyword>
<name>A0A835DBB5_TETSI</name>
<dbReference type="OMA" id="RYCQLHI"/>
<evidence type="ECO:0000256" key="8">
    <source>
        <dbReference type="ARBA" id="ARBA00023128"/>
    </source>
</evidence>
<dbReference type="GO" id="GO:0005634">
    <property type="term" value="C:nucleus"/>
    <property type="evidence" value="ECO:0007669"/>
    <property type="project" value="UniProtKB-SubCell"/>
</dbReference>
<evidence type="ECO:0000256" key="6">
    <source>
        <dbReference type="ARBA" id="ARBA00022843"/>
    </source>
</evidence>
<feature type="compositionally biased region" description="Low complexity" evidence="14">
    <location>
        <begin position="131"/>
        <end position="147"/>
    </location>
</feature>
<gene>
    <name evidence="16" type="ORF">HHK36_020104</name>
</gene>
<dbReference type="PANTHER" id="PTHR13453:SF1">
    <property type="entry name" value="KAT8 REGULATORY NSL COMPLEX SUBUNIT 2"/>
    <property type="match status" value="1"/>
</dbReference>
<dbReference type="AlphaFoldDB" id="A0A835DBB5"/>
<reference evidence="16 17" key="1">
    <citation type="submission" date="2020-04" db="EMBL/GenBank/DDBJ databases">
        <title>Plant Genome Project.</title>
        <authorList>
            <person name="Zhang R.-G."/>
        </authorList>
    </citation>
    <scope>NUCLEOTIDE SEQUENCE [LARGE SCALE GENOMIC DNA]</scope>
    <source>
        <strain evidence="16">YNK0</strain>
        <tissue evidence="16">Leaf</tissue>
    </source>
</reference>
<dbReference type="GO" id="GO:0006325">
    <property type="term" value="P:chromatin organization"/>
    <property type="evidence" value="ECO:0007669"/>
    <property type="project" value="UniProtKB-KW"/>
</dbReference>
<evidence type="ECO:0000256" key="4">
    <source>
        <dbReference type="ARBA" id="ARBA00022499"/>
    </source>
</evidence>
<evidence type="ECO:0000256" key="1">
    <source>
        <dbReference type="ARBA" id="ARBA00004123"/>
    </source>
</evidence>
<feature type="domain" description="KANL2-like probable zinc-finger" evidence="15">
    <location>
        <begin position="169"/>
        <end position="232"/>
    </location>
</feature>
<keyword evidence="6" id="KW-0832">Ubl conjugation</keyword>
<evidence type="ECO:0000256" key="13">
    <source>
        <dbReference type="ARBA" id="ARBA00093543"/>
    </source>
</evidence>
<proteinExistence type="predicted"/>
<evidence type="ECO:0000256" key="14">
    <source>
        <dbReference type="SAM" id="MobiDB-lite"/>
    </source>
</evidence>
<keyword evidence="5" id="KW-0597">Phosphoprotein</keyword>
<keyword evidence="17" id="KW-1185">Reference proteome</keyword>
<organism evidence="16 17">
    <name type="scientific">Tetracentron sinense</name>
    <name type="common">Spur-leaf</name>
    <dbReference type="NCBI Taxonomy" id="13715"/>
    <lineage>
        <taxon>Eukaryota</taxon>
        <taxon>Viridiplantae</taxon>
        <taxon>Streptophyta</taxon>
        <taxon>Embryophyta</taxon>
        <taxon>Tracheophyta</taxon>
        <taxon>Spermatophyta</taxon>
        <taxon>Magnoliopsida</taxon>
        <taxon>Trochodendrales</taxon>
        <taxon>Trochodendraceae</taxon>
        <taxon>Tetracentron</taxon>
    </lineage>
</organism>
<dbReference type="Pfam" id="PF13891">
    <property type="entry name" value="zf-C3HC3H_KANSL2"/>
    <property type="match status" value="1"/>
</dbReference>
<evidence type="ECO:0000313" key="16">
    <source>
        <dbReference type="EMBL" id="KAF8393904.1"/>
    </source>
</evidence>
<evidence type="ECO:0000256" key="7">
    <source>
        <dbReference type="ARBA" id="ARBA00022853"/>
    </source>
</evidence>
<comment type="subunit">
    <text evidence="13">Component of the NSL complex at least composed of KAT8/MOF, KANSL1, KANSL2, KANSL3, MCRS1, PHF20, OGT1/OGT, WDR5 and HCFC1.</text>
</comment>
<dbReference type="InterPro" id="IPR026316">
    <property type="entry name" value="NSL2"/>
</dbReference>
<dbReference type="PANTHER" id="PTHR13453">
    <property type="entry name" value="KAT8 REGULATORY NSL COMPLEX SUBUNIT 2"/>
    <property type="match status" value="1"/>
</dbReference>
<evidence type="ECO:0000256" key="11">
    <source>
        <dbReference type="ARBA" id="ARBA00033378"/>
    </source>
</evidence>
<accession>A0A835DBB5</accession>
<evidence type="ECO:0000256" key="10">
    <source>
        <dbReference type="ARBA" id="ARBA00032947"/>
    </source>
</evidence>
<evidence type="ECO:0000256" key="2">
    <source>
        <dbReference type="ARBA" id="ARBA00004173"/>
    </source>
</evidence>
<dbReference type="OrthoDB" id="677315at2759"/>